<name>A0A1C3N5A1_9ACTN</name>
<dbReference type="AlphaFoldDB" id="A0A1C3N5A1"/>
<dbReference type="RefSeq" id="WP_091591777.1">
    <property type="nucleotide sequence ID" value="NZ_JBHRWG010000004.1"/>
</dbReference>
<accession>A0A1C3N5A1</accession>
<dbReference type="EMBL" id="LT598496">
    <property type="protein sequence ID" value="SBV27726.1"/>
    <property type="molecule type" value="Genomic_DNA"/>
</dbReference>
<gene>
    <name evidence="1" type="ORF">GA0070620_3253</name>
</gene>
<dbReference type="OrthoDB" id="189103at2"/>
<keyword evidence="2" id="KW-1185">Reference proteome</keyword>
<evidence type="ECO:0000313" key="1">
    <source>
        <dbReference type="EMBL" id="SBV27726.1"/>
    </source>
</evidence>
<sequence length="182" mass="19366">MTVAGRRYRYVGPADVRASVGDSPEGTPIRSPADLDAYLAATDPRDRDEPLTYVIDPAGTLRLAPRRSEHVTCAGGGEVLGAGEIAFAAEPDGWVVTEVSNQSTGYCPDPASWTAVADALDRAGVDRPDGFTAAVVFRRCLDCGERNVVRDDDYVCALCGAELPEDVEPRLTAQPSTVQRSP</sequence>
<evidence type="ECO:0000313" key="2">
    <source>
        <dbReference type="Proteomes" id="UP000199393"/>
    </source>
</evidence>
<dbReference type="Proteomes" id="UP000199393">
    <property type="component" value="Chromosome I"/>
</dbReference>
<proteinExistence type="predicted"/>
<reference evidence="2" key="1">
    <citation type="submission" date="2016-06" db="EMBL/GenBank/DDBJ databases">
        <authorList>
            <person name="Varghese N."/>
        </authorList>
    </citation>
    <scope>NUCLEOTIDE SEQUENCE [LARGE SCALE GENOMIC DNA]</scope>
    <source>
        <strain evidence="2">DSM 45344</strain>
    </source>
</reference>
<dbReference type="PATRIC" id="fig|307121.4.peg.3321"/>
<organism evidence="1 2">
    <name type="scientific">Micromonospora krabiensis</name>
    <dbReference type="NCBI Taxonomy" id="307121"/>
    <lineage>
        <taxon>Bacteria</taxon>
        <taxon>Bacillati</taxon>
        <taxon>Actinomycetota</taxon>
        <taxon>Actinomycetes</taxon>
        <taxon>Micromonosporales</taxon>
        <taxon>Micromonosporaceae</taxon>
        <taxon>Micromonospora</taxon>
    </lineage>
</organism>
<protein>
    <submittedName>
        <fullName evidence="1">Uncharacterized protein</fullName>
    </submittedName>
</protein>